<dbReference type="RefSeq" id="WP_007127022.1">
    <property type="nucleotide sequence ID" value="NZ_AZFO01000016.1"/>
</dbReference>
<protein>
    <submittedName>
        <fullName evidence="2">Uncharacterized protein</fullName>
    </submittedName>
</protein>
<keyword evidence="3" id="KW-1185">Reference proteome</keyword>
<keyword evidence="1" id="KW-1133">Transmembrane helix</keyword>
<name>C2EQ32_9LACO</name>
<dbReference type="STRING" id="525365.HMPREF0548_1778"/>
<feature type="transmembrane region" description="Helical" evidence="1">
    <location>
        <begin position="92"/>
        <end position="108"/>
    </location>
</feature>
<feature type="transmembrane region" description="Helical" evidence="1">
    <location>
        <begin position="57"/>
        <end position="80"/>
    </location>
</feature>
<comment type="caution">
    <text evidence="2">The sequence shown here is derived from an EMBL/GenBank/DDBJ whole genome shotgun (WGS) entry which is preliminary data.</text>
</comment>
<accession>C2EQ32</accession>
<evidence type="ECO:0000313" key="2">
    <source>
        <dbReference type="EMBL" id="EEJ71319.1"/>
    </source>
</evidence>
<dbReference type="Proteomes" id="UP000005583">
    <property type="component" value="Unassembled WGS sequence"/>
</dbReference>
<proteinExistence type="predicted"/>
<dbReference type="eggNOG" id="ENOG5030AD9">
    <property type="taxonomic scope" value="Bacteria"/>
</dbReference>
<dbReference type="OrthoDB" id="2329637at2"/>
<evidence type="ECO:0000256" key="1">
    <source>
        <dbReference type="SAM" id="Phobius"/>
    </source>
</evidence>
<keyword evidence="1" id="KW-0472">Membrane</keyword>
<sequence>MWIVLIINLLVAIALAYFGLKERQEAFNWFTAGTVFIVFGLVLMIGAIPVLNDFDESSILMFTGGILVVIGIIALIIGFVTKATRIINLRDVAVAIEVAAVCLVYFIHNLNLNFQNLFVPELAAIIGLILFGISRRKIN</sequence>
<feature type="transmembrane region" description="Helical" evidence="1">
    <location>
        <begin position="114"/>
        <end position="133"/>
    </location>
</feature>
<feature type="transmembrane region" description="Helical" evidence="1">
    <location>
        <begin position="27"/>
        <end position="51"/>
    </location>
</feature>
<dbReference type="HOGENOM" id="CLU_153156_0_0_9"/>
<dbReference type="AlphaFoldDB" id="C2EQ32"/>
<evidence type="ECO:0000313" key="3">
    <source>
        <dbReference type="Proteomes" id="UP000005583"/>
    </source>
</evidence>
<keyword evidence="1" id="KW-0812">Transmembrane</keyword>
<feature type="transmembrane region" description="Helical" evidence="1">
    <location>
        <begin position="5"/>
        <end position="20"/>
    </location>
</feature>
<organism evidence="2 3">
    <name type="scientific">Lactobacillus ultunensis DSM 16047</name>
    <dbReference type="NCBI Taxonomy" id="525365"/>
    <lineage>
        <taxon>Bacteria</taxon>
        <taxon>Bacillati</taxon>
        <taxon>Bacillota</taxon>
        <taxon>Bacilli</taxon>
        <taxon>Lactobacillales</taxon>
        <taxon>Lactobacillaceae</taxon>
        <taxon>Lactobacillus</taxon>
    </lineage>
</organism>
<reference evidence="2 3" key="1">
    <citation type="submission" date="2009-01" db="EMBL/GenBank/DDBJ databases">
        <authorList>
            <person name="Qin X."/>
            <person name="Bachman B."/>
            <person name="Battles P."/>
            <person name="Bell A."/>
            <person name="Bess C."/>
            <person name="Bickham C."/>
            <person name="Chaboub L."/>
            <person name="Chen D."/>
            <person name="Coyle M."/>
            <person name="Deiros D.R."/>
            <person name="Dinh H."/>
            <person name="Forbes L."/>
            <person name="Fowler G."/>
            <person name="Francisco L."/>
            <person name="Fu Q."/>
            <person name="Gubbala S."/>
            <person name="Hale W."/>
            <person name="Han Y."/>
            <person name="Hemphill L."/>
            <person name="Highlander S.K."/>
            <person name="Hirani K."/>
            <person name="Hogues M."/>
            <person name="Jackson L."/>
            <person name="Jakkamsetti A."/>
            <person name="Javaid M."/>
            <person name="Jiang H."/>
            <person name="Korchina V."/>
            <person name="Kovar C."/>
            <person name="Lara F."/>
            <person name="Lee S."/>
            <person name="Mata R."/>
            <person name="Mathew T."/>
            <person name="Moen C."/>
            <person name="Morales K."/>
            <person name="Munidasa M."/>
            <person name="Nazareth L."/>
            <person name="Ngo R."/>
            <person name="Nguyen L."/>
            <person name="Okwuonu G."/>
            <person name="Ongeri F."/>
            <person name="Patil S."/>
            <person name="Petrosino J."/>
            <person name="Pham C."/>
            <person name="Pham P."/>
            <person name="Pu L.-L."/>
            <person name="Puazo M."/>
            <person name="Raj R."/>
            <person name="Reid J."/>
            <person name="Rouhana J."/>
            <person name="Saada N."/>
            <person name="Shang Y."/>
            <person name="Simmons D."/>
            <person name="Thornton R."/>
            <person name="Warren J."/>
            <person name="Weissenberger G."/>
            <person name="Zhang J."/>
            <person name="Zhang L."/>
            <person name="Zhou C."/>
            <person name="Zhu D."/>
            <person name="Muzny D."/>
            <person name="Worley K."/>
            <person name="Gibbs R."/>
        </authorList>
    </citation>
    <scope>NUCLEOTIDE SEQUENCE [LARGE SCALE GENOMIC DNA]</scope>
    <source>
        <strain evidence="2 3">DSM 16047</strain>
    </source>
</reference>
<dbReference type="EMBL" id="ACGU01000088">
    <property type="protein sequence ID" value="EEJ71319.1"/>
    <property type="molecule type" value="Genomic_DNA"/>
</dbReference>
<gene>
    <name evidence="2" type="ORF">HMPREF0548_1778</name>
</gene>